<comment type="caution">
    <text evidence="1">The sequence shown here is derived from an EMBL/GenBank/DDBJ whole genome shotgun (WGS) entry which is preliminary data.</text>
</comment>
<protein>
    <submittedName>
        <fullName evidence="1">Uncharacterized protein</fullName>
    </submittedName>
</protein>
<name>A0A3L6LBG4_9TRYP</name>
<gene>
    <name evidence="1" type="ORF">DPX39_020011800</name>
</gene>
<sequence length="125" mass="14227">MASMLHETATTVSYRGALCKLAGVELQGINLSPPQRLCQLELLISREINWLAAVLEEWEEKYMLFTCVPYRGVVDAFTTLLRTIKRHLETENSSKDNEKEWDALLASSITEFQVEVMEIGKGKSY</sequence>
<evidence type="ECO:0000313" key="1">
    <source>
        <dbReference type="EMBL" id="RHW74003.1"/>
    </source>
</evidence>
<accession>A0A3L6LBG4</accession>
<evidence type="ECO:0000313" key="2">
    <source>
        <dbReference type="Proteomes" id="UP000266743"/>
    </source>
</evidence>
<reference evidence="1 2" key="1">
    <citation type="submission" date="2018-09" db="EMBL/GenBank/DDBJ databases">
        <title>whole genome sequence of T. equiperdum IVM-t1 strain.</title>
        <authorList>
            <person name="Suganuma K."/>
        </authorList>
    </citation>
    <scope>NUCLEOTIDE SEQUENCE [LARGE SCALE GENOMIC DNA]</scope>
    <source>
        <strain evidence="1 2">IVM-t1</strain>
    </source>
</reference>
<organism evidence="1 2">
    <name type="scientific">Trypanosoma brucei equiperdum</name>
    <dbReference type="NCBI Taxonomy" id="630700"/>
    <lineage>
        <taxon>Eukaryota</taxon>
        <taxon>Discoba</taxon>
        <taxon>Euglenozoa</taxon>
        <taxon>Kinetoplastea</taxon>
        <taxon>Metakinetoplastina</taxon>
        <taxon>Trypanosomatida</taxon>
        <taxon>Trypanosomatidae</taxon>
        <taxon>Trypanosoma</taxon>
    </lineage>
</organism>
<dbReference type="Proteomes" id="UP000266743">
    <property type="component" value="Chromosome 2"/>
</dbReference>
<dbReference type="AlphaFoldDB" id="A0A3L6LBG4"/>
<dbReference type="EMBL" id="QSBY01000002">
    <property type="protein sequence ID" value="RHW74003.1"/>
    <property type="molecule type" value="Genomic_DNA"/>
</dbReference>
<proteinExistence type="predicted"/>